<evidence type="ECO:0000313" key="4">
    <source>
        <dbReference type="EMBL" id="KAJ0403421.1"/>
    </source>
</evidence>
<feature type="transmembrane region" description="Helical" evidence="2">
    <location>
        <begin position="332"/>
        <end position="352"/>
    </location>
</feature>
<gene>
    <name evidence="4" type="ORF">P43SY_003992</name>
</gene>
<dbReference type="AlphaFoldDB" id="A0AAD5Q842"/>
<feature type="signal peptide" evidence="3">
    <location>
        <begin position="1"/>
        <end position="39"/>
    </location>
</feature>
<comment type="caution">
    <text evidence="4">The sequence shown here is derived from an EMBL/GenBank/DDBJ whole genome shotgun (WGS) entry which is preliminary data.</text>
</comment>
<dbReference type="Proteomes" id="UP001209570">
    <property type="component" value="Unassembled WGS sequence"/>
</dbReference>
<organism evidence="4 5">
    <name type="scientific">Pythium insidiosum</name>
    <name type="common">Pythiosis disease agent</name>
    <dbReference type="NCBI Taxonomy" id="114742"/>
    <lineage>
        <taxon>Eukaryota</taxon>
        <taxon>Sar</taxon>
        <taxon>Stramenopiles</taxon>
        <taxon>Oomycota</taxon>
        <taxon>Peronosporomycetes</taxon>
        <taxon>Pythiales</taxon>
        <taxon>Pythiaceae</taxon>
        <taxon>Pythium</taxon>
    </lineage>
</organism>
<proteinExistence type="predicted"/>
<name>A0AAD5Q842_PYTIN</name>
<evidence type="ECO:0000313" key="5">
    <source>
        <dbReference type="Proteomes" id="UP001209570"/>
    </source>
</evidence>
<evidence type="ECO:0000256" key="2">
    <source>
        <dbReference type="SAM" id="Phobius"/>
    </source>
</evidence>
<feature type="chain" id="PRO_5042214774" evidence="3">
    <location>
        <begin position="40"/>
        <end position="438"/>
    </location>
</feature>
<evidence type="ECO:0000256" key="3">
    <source>
        <dbReference type="SAM" id="SignalP"/>
    </source>
</evidence>
<reference evidence="4" key="1">
    <citation type="submission" date="2021-12" db="EMBL/GenBank/DDBJ databases">
        <title>Prjna785345.</title>
        <authorList>
            <person name="Rujirawat T."/>
            <person name="Krajaejun T."/>
        </authorList>
    </citation>
    <scope>NUCLEOTIDE SEQUENCE</scope>
    <source>
        <strain evidence="4">Pi057C3</strain>
    </source>
</reference>
<feature type="region of interest" description="Disordered" evidence="1">
    <location>
        <begin position="418"/>
        <end position="438"/>
    </location>
</feature>
<keyword evidence="2" id="KW-0812">Transmembrane</keyword>
<sequence length="438" mass="47863">MAPPPPRLHATPKTPLPSSPPLLLLLVLLLTLGSSCCRAAERGGALACVALNSPSDSCDIQGVCNSCVHTAGCVFDVLAHQCVPTPGDRPLYESSSHPLLNRSHIKYCDDQDPICVGCDASSNKSLCEGTGGCVCPSFCATMRAVQSRCYEEQRSPMQVVMPVFIGLLIPILFCCQGRRCRKGCRLRRHRDVIQRPRASNVSSVAGTPRPRTSELSLESWRQHREQLKVELQDVELHGCYVATADGCVFDVMARQCVATPGNRPLYESSSNPLLNRSRIAYCNERDPECVGCAVTSSKPLCEGTGGCICPSLCSVMRPLQSTCYEERRTSKLYFTLVVIGVMLPLLFCLHGRCCCSRCSFRRQRASTDDRQRPRATELALRLESWRQHREQHKVELPDVALRSCHVSVADTGAYVSLRDAAPSSSPPPSSSSSSSSCV</sequence>
<protein>
    <submittedName>
        <fullName evidence="4">Uncharacterized protein</fullName>
    </submittedName>
</protein>
<accession>A0AAD5Q842</accession>
<keyword evidence="5" id="KW-1185">Reference proteome</keyword>
<evidence type="ECO:0000256" key="1">
    <source>
        <dbReference type="SAM" id="MobiDB-lite"/>
    </source>
</evidence>
<keyword evidence="3" id="KW-0732">Signal</keyword>
<keyword evidence="2" id="KW-0472">Membrane</keyword>
<keyword evidence="2" id="KW-1133">Transmembrane helix</keyword>
<dbReference type="EMBL" id="JAKCXM010000082">
    <property type="protein sequence ID" value="KAJ0403421.1"/>
    <property type="molecule type" value="Genomic_DNA"/>
</dbReference>